<dbReference type="PRINTS" id="PR00111">
    <property type="entry name" value="ABHYDROLASE"/>
</dbReference>
<accession>E6PEH5</accession>
<feature type="domain" description="AB hydrolase-1" evidence="1">
    <location>
        <begin position="19"/>
        <end position="235"/>
    </location>
</feature>
<dbReference type="Gene3D" id="3.40.50.1820">
    <property type="entry name" value="alpha/beta hydrolase"/>
    <property type="match status" value="1"/>
</dbReference>
<dbReference type="GO" id="GO:0016020">
    <property type="term" value="C:membrane"/>
    <property type="evidence" value="ECO:0007669"/>
    <property type="project" value="TreeGrafter"/>
</dbReference>
<dbReference type="SUPFAM" id="SSF53474">
    <property type="entry name" value="alpha/beta-Hydrolases"/>
    <property type="match status" value="1"/>
</dbReference>
<dbReference type="PANTHER" id="PTHR43798:SF5">
    <property type="entry name" value="MONOACYLGLYCEROL LIPASE ABHD6"/>
    <property type="match status" value="1"/>
</dbReference>
<sequence length="264" mass="28650">MNDASTIAAYGQRGRPPMLFLHGLRLGKAIWELHARALADRYYVVAIDLPGHGGRVEEPFDSAHVAAALDAALDACETPPLVIGYSLGGFVAVSYFSQHLAASRAMLLAGATYDFDGWKRLPFRMMAQAMGALHAPLSHSIASLSLRAVVGDEWAGEIERIPFDPRVLDSTSAMAVHGMRQSDLIACYDRPLLIVNGEYDLIFRSDEARYLRNAPNARREIILGSDHAAPLRESARFTAIVRAFADEVFASEQPPSAAAGSDGR</sequence>
<dbReference type="GO" id="GO:0047372">
    <property type="term" value="F:monoacylglycerol lipase activity"/>
    <property type="evidence" value="ECO:0007669"/>
    <property type="project" value="TreeGrafter"/>
</dbReference>
<dbReference type="InterPro" id="IPR000073">
    <property type="entry name" value="AB_hydrolase_1"/>
</dbReference>
<dbReference type="Pfam" id="PF12697">
    <property type="entry name" value="Abhydrolase_6"/>
    <property type="match status" value="1"/>
</dbReference>
<dbReference type="EMBL" id="CABL01000005">
    <property type="protein sequence ID" value="CBH74860.1"/>
    <property type="molecule type" value="Genomic_DNA"/>
</dbReference>
<dbReference type="PANTHER" id="PTHR43798">
    <property type="entry name" value="MONOACYLGLYCEROL LIPASE"/>
    <property type="match status" value="1"/>
</dbReference>
<organism evidence="2">
    <name type="scientific">mine drainage metagenome</name>
    <dbReference type="NCBI Taxonomy" id="410659"/>
    <lineage>
        <taxon>unclassified sequences</taxon>
        <taxon>metagenomes</taxon>
        <taxon>ecological metagenomes</taxon>
    </lineage>
</organism>
<evidence type="ECO:0000313" key="2">
    <source>
        <dbReference type="EMBL" id="CBH74860.1"/>
    </source>
</evidence>
<keyword evidence="2" id="KW-0378">Hydrolase</keyword>
<evidence type="ECO:0000259" key="1">
    <source>
        <dbReference type="Pfam" id="PF12697"/>
    </source>
</evidence>
<dbReference type="GO" id="GO:0046464">
    <property type="term" value="P:acylglycerol catabolic process"/>
    <property type="evidence" value="ECO:0007669"/>
    <property type="project" value="TreeGrafter"/>
</dbReference>
<reference evidence="2" key="1">
    <citation type="submission" date="2009-10" db="EMBL/GenBank/DDBJ databases">
        <title>Diversity of trophic interactions inside an arsenic-rich microbial ecosystem.</title>
        <authorList>
            <person name="Bertin P.N."/>
            <person name="Heinrich-Salmeron A."/>
            <person name="Pelletier E."/>
            <person name="Goulhen-Chollet F."/>
            <person name="Arsene-Ploetze F."/>
            <person name="Gallien S."/>
            <person name="Calteau A."/>
            <person name="Vallenet D."/>
            <person name="Casiot C."/>
            <person name="Chane-Woon-Ming B."/>
            <person name="Giloteaux L."/>
            <person name="Barakat M."/>
            <person name="Bonnefoy V."/>
            <person name="Bruneel O."/>
            <person name="Chandler M."/>
            <person name="Cleiss J."/>
            <person name="Duran R."/>
            <person name="Elbaz-Poulichet F."/>
            <person name="Fonknechten N."/>
            <person name="Lauga B."/>
            <person name="Mornico D."/>
            <person name="Ortet P."/>
            <person name="Schaeffer C."/>
            <person name="Siguier P."/>
            <person name="Alexander Thil Smith A."/>
            <person name="Van Dorsselaer A."/>
            <person name="Weissenbach J."/>
            <person name="Medigue C."/>
            <person name="Le Paslier D."/>
        </authorList>
    </citation>
    <scope>NUCLEOTIDE SEQUENCE</scope>
</reference>
<name>E6PEH5_9ZZZZ</name>
<comment type="caution">
    <text evidence="2">The sequence shown here is derived from an EMBL/GenBank/DDBJ whole genome shotgun (WGS) entry which is preliminary data.</text>
</comment>
<dbReference type="AlphaFoldDB" id="E6PEH5"/>
<dbReference type="InterPro" id="IPR050266">
    <property type="entry name" value="AB_hydrolase_sf"/>
</dbReference>
<protein>
    <submittedName>
        <fullName evidence="2">Putative Alpha/beta hydrolase fold</fullName>
    </submittedName>
</protein>
<dbReference type="InterPro" id="IPR029058">
    <property type="entry name" value="AB_hydrolase_fold"/>
</dbReference>
<gene>
    <name evidence="2" type="ORF">CARN1_0035</name>
</gene>
<proteinExistence type="predicted"/>